<proteinExistence type="inferred from homology"/>
<reference evidence="8" key="1">
    <citation type="submission" date="2023-03" db="EMBL/GenBank/DDBJ databases">
        <title>Edaphobacter sp.</title>
        <authorList>
            <person name="Huber K.J."/>
            <person name="Papendorf J."/>
            <person name="Pilke C."/>
            <person name="Bunk B."/>
            <person name="Sproeer C."/>
            <person name="Pester M."/>
        </authorList>
    </citation>
    <scope>NUCLEOTIDE SEQUENCE</scope>
    <source>
        <strain evidence="8">DSM 110680</strain>
    </source>
</reference>
<dbReference type="GO" id="GO:1990281">
    <property type="term" value="C:efflux pump complex"/>
    <property type="evidence" value="ECO:0007669"/>
    <property type="project" value="TreeGrafter"/>
</dbReference>
<keyword evidence="4" id="KW-1134">Transmembrane beta strand</keyword>
<keyword evidence="7" id="KW-0998">Cell outer membrane</keyword>
<evidence type="ECO:0000256" key="7">
    <source>
        <dbReference type="ARBA" id="ARBA00023237"/>
    </source>
</evidence>
<evidence type="ECO:0000256" key="5">
    <source>
        <dbReference type="ARBA" id="ARBA00022692"/>
    </source>
</evidence>
<gene>
    <name evidence="8" type="ORF">P8935_15135</name>
</gene>
<evidence type="ECO:0000256" key="3">
    <source>
        <dbReference type="ARBA" id="ARBA00022448"/>
    </source>
</evidence>
<keyword evidence="5" id="KW-0812">Transmembrane</keyword>
<dbReference type="GO" id="GO:0015562">
    <property type="term" value="F:efflux transmembrane transporter activity"/>
    <property type="evidence" value="ECO:0007669"/>
    <property type="project" value="InterPro"/>
</dbReference>
<dbReference type="Pfam" id="PF02321">
    <property type="entry name" value="OEP"/>
    <property type="match status" value="1"/>
</dbReference>
<comment type="subcellular location">
    <subcellularLocation>
        <location evidence="1">Cell outer membrane</location>
    </subcellularLocation>
</comment>
<keyword evidence="3" id="KW-0813">Transport</keyword>
<dbReference type="SUPFAM" id="SSF56954">
    <property type="entry name" value="Outer membrane efflux proteins (OEP)"/>
    <property type="match status" value="1"/>
</dbReference>
<sequence length="412" mass="44606">MSLKTVVDLAQKNSTGVRAAMADVNKANAVLSESKDAVIPSVNVGTGLPVFPEVGFTGSPPSIWNATVQSLVYSIPQKKYIDAARFGVQAAAARLKDAREQVALDASTAYIELDAVNQELNTVHQQEQFSTRLADIEQQRTEAGVDATSEMLQAKLWVAEIKLKRLHLEARAAVLEKQLAILTGLPEGSIKADHASIPEIPQVHGEPPRDIAGVRAAQLVGMSKMLQAKGDREVSYFPELRFFMQYNRNTTILNDVNKYFATSLPANNFASGIGVQIPILDMGRRARAKESAADALRSTVEAEQAEKQNDLAIADLSGSIRELDTQAEIASLKQQIADEQLKTVLTQLELGNGAGPGSQPQTSPKAEQLALIDAGQKNEDALDAGFELAKARLNLLRALGHMDDWLHELKAK</sequence>
<dbReference type="RefSeq" id="WP_348261133.1">
    <property type="nucleotide sequence ID" value="NZ_CP121196.1"/>
</dbReference>
<organism evidence="8">
    <name type="scientific">Telmatobacter sp. DSM 110680</name>
    <dbReference type="NCBI Taxonomy" id="3036704"/>
    <lineage>
        <taxon>Bacteria</taxon>
        <taxon>Pseudomonadati</taxon>
        <taxon>Acidobacteriota</taxon>
        <taxon>Terriglobia</taxon>
        <taxon>Terriglobales</taxon>
        <taxon>Acidobacteriaceae</taxon>
        <taxon>Telmatobacter</taxon>
    </lineage>
</organism>
<dbReference type="PANTHER" id="PTHR30026:SF20">
    <property type="entry name" value="OUTER MEMBRANE PROTEIN TOLC"/>
    <property type="match status" value="1"/>
</dbReference>
<evidence type="ECO:0000256" key="4">
    <source>
        <dbReference type="ARBA" id="ARBA00022452"/>
    </source>
</evidence>
<dbReference type="EMBL" id="CP121196">
    <property type="protein sequence ID" value="XBH15900.1"/>
    <property type="molecule type" value="Genomic_DNA"/>
</dbReference>
<evidence type="ECO:0000256" key="1">
    <source>
        <dbReference type="ARBA" id="ARBA00004442"/>
    </source>
</evidence>
<dbReference type="AlphaFoldDB" id="A0AAU7DEY9"/>
<dbReference type="InterPro" id="IPR051906">
    <property type="entry name" value="TolC-like"/>
</dbReference>
<name>A0AAU7DEY9_9BACT</name>
<dbReference type="GO" id="GO:0009279">
    <property type="term" value="C:cell outer membrane"/>
    <property type="evidence" value="ECO:0007669"/>
    <property type="project" value="UniProtKB-SubCell"/>
</dbReference>
<dbReference type="InterPro" id="IPR003423">
    <property type="entry name" value="OMP_efflux"/>
</dbReference>
<comment type="similarity">
    <text evidence="2">Belongs to the outer membrane factor (OMF) (TC 1.B.17) family.</text>
</comment>
<dbReference type="PANTHER" id="PTHR30026">
    <property type="entry name" value="OUTER MEMBRANE PROTEIN TOLC"/>
    <property type="match status" value="1"/>
</dbReference>
<evidence type="ECO:0000256" key="2">
    <source>
        <dbReference type="ARBA" id="ARBA00007613"/>
    </source>
</evidence>
<keyword evidence="6" id="KW-0472">Membrane</keyword>
<accession>A0AAU7DEY9</accession>
<evidence type="ECO:0000256" key="6">
    <source>
        <dbReference type="ARBA" id="ARBA00023136"/>
    </source>
</evidence>
<evidence type="ECO:0000313" key="8">
    <source>
        <dbReference type="EMBL" id="XBH15900.1"/>
    </source>
</evidence>
<protein>
    <submittedName>
        <fullName evidence="8">TolC family protein</fullName>
    </submittedName>
</protein>
<dbReference type="GO" id="GO:0015288">
    <property type="term" value="F:porin activity"/>
    <property type="evidence" value="ECO:0007669"/>
    <property type="project" value="TreeGrafter"/>
</dbReference>
<dbReference type="Gene3D" id="1.20.1600.10">
    <property type="entry name" value="Outer membrane efflux proteins (OEP)"/>
    <property type="match status" value="1"/>
</dbReference>